<feature type="chain" id="PRO_5032591285" evidence="11">
    <location>
        <begin position="31"/>
        <end position="354"/>
    </location>
</feature>
<gene>
    <name evidence="13" type="ORF">G3I74_02605</name>
</gene>
<evidence type="ECO:0000256" key="5">
    <source>
        <dbReference type="ARBA" id="ARBA00022692"/>
    </source>
</evidence>
<evidence type="ECO:0000259" key="12">
    <source>
        <dbReference type="Pfam" id="PF13609"/>
    </source>
</evidence>
<dbReference type="Proteomes" id="UP000484885">
    <property type="component" value="Unassembled WGS sequence"/>
</dbReference>
<keyword evidence="9" id="KW-0472">Membrane</keyword>
<comment type="subcellular location">
    <subcellularLocation>
        <location evidence="1">Cell outer membrane</location>
        <topology evidence="1">Multi-pass membrane protein</topology>
    </subcellularLocation>
</comment>
<evidence type="ECO:0000256" key="7">
    <source>
        <dbReference type="ARBA" id="ARBA00023065"/>
    </source>
</evidence>
<dbReference type="GO" id="GO:0015288">
    <property type="term" value="F:porin activity"/>
    <property type="evidence" value="ECO:0007669"/>
    <property type="project" value="UniProtKB-KW"/>
</dbReference>
<dbReference type="PANTHER" id="PTHR34501:SF9">
    <property type="entry name" value="MAJOR OUTER MEMBRANE PROTEIN P.IA"/>
    <property type="match status" value="1"/>
</dbReference>
<keyword evidence="4" id="KW-1134">Transmembrane beta strand</keyword>
<comment type="caution">
    <text evidence="13">The sequence shown here is derived from an EMBL/GenBank/DDBJ whole genome shotgun (WGS) entry which is preliminary data.</text>
</comment>
<comment type="subunit">
    <text evidence="2">Homotrimer.</text>
</comment>
<feature type="domain" description="Porin" evidence="12">
    <location>
        <begin position="17"/>
        <end position="330"/>
    </location>
</feature>
<evidence type="ECO:0000256" key="2">
    <source>
        <dbReference type="ARBA" id="ARBA00011233"/>
    </source>
</evidence>
<name>A0A845UVK8_9GAMM</name>
<keyword evidence="10" id="KW-0998">Cell outer membrane</keyword>
<keyword evidence="3" id="KW-0813">Transport</keyword>
<organism evidence="13 14">
    <name type="scientific">Wenzhouxiangella limi</name>
    <dbReference type="NCBI Taxonomy" id="2707351"/>
    <lineage>
        <taxon>Bacteria</taxon>
        <taxon>Pseudomonadati</taxon>
        <taxon>Pseudomonadota</taxon>
        <taxon>Gammaproteobacteria</taxon>
        <taxon>Chromatiales</taxon>
        <taxon>Wenzhouxiangellaceae</taxon>
        <taxon>Wenzhouxiangella</taxon>
    </lineage>
</organism>
<protein>
    <submittedName>
        <fullName evidence="13">Porin</fullName>
    </submittedName>
</protein>
<dbReference type="GO" id="GO:0006811">
    <property type="term" value="P:monoatomic ion transport"/>
    <property type="evidence" value="ECO:0007669"/>
    <property type="project" value="UniProtKB-KW"/>
</dbReference>
<evidence type="ECO:0000313" key="13">
    <source>
        <dbReference type="EMBL" id="NDY94618.1"/>
    </source>
</evidence>
<sequence length="354" mass="38579">MKSQRKMKISTLVGAMALAGAVTLPSVVMANEPSNSFSIFLRMQAELVDGSGDIVESQGNDGLNFGDGWINGRSDAGGWSGLFFNGSVGITEDLQAVGRYSMNLDMGGYKDSDRDVWIGLHSKTFGRITAGRHHTPYKLSTLGWDPFNATFLQARANQGRSGSVFGHNSFLDDSINYQHSFSGIKFAAMVGIDDSNEPDTGKTRGDHMVAFSLSAPVGPVELVASYIDASEYRGRADDSTGFKVGARYNEGAFTLAGQYEMRDEGFEDGDFVFLTGSYKMGKWTHSINYGQFMDDLDGRDNDGDYFAIGTRYSLGRIASIHVGYKRSERDIQGDDNVFGIGFRFGLNTGNLLAR</sequence>
<evidence type="ECO:0000256" key="6">
    <source>
        <dbReference type="ARBA" id="ARBA00022729"/>
    </source>
</evidence>
<dbReference type="InterPro" id="IPR023614">
    <property type="entry name" value="Porin_dom_sf"/>
</dbReference>
<evidence type="ECO:0000313" key="14">
    <source>
        <dbReference type="Proteomes" id="UP000484885"/>
    </source>
</evidence>
<dbReference type="InterPro" id="IPR033900">
    <property type="entry name" value="Gram_neg_porin_domain"/>
</dbReference>
<dbReference type="Gene3D" id="2.40.160.10">
    <property type="entry name" value="Porin"/>
    <property type="match status" value="1"/>
</dbReference>
<evidence type="ECO:0000256" key="1">
    <source>
        <dbReference type="ARBA" id="ARBA00004571"/>
    </source>
</evidence>
<evidence type="ECO:0000256" key="8">
    <source>
        <dbReference type="ARBA" id="ARBA00023114"/>
    </source>
</evidence>
<accession>A0A845UVK8</accession>
<evidence type="ECO:0000256" key="11">
    <source>
        <dbReference type="SAM" id="SignalP"/>
    </source>
</evidence>
<dbReference type="RefSeq" id="WP_164210002.1">
    <property type="nucleotide sequence ID" value="NZ_JAAGSC010000031.1"/>
</dbReference>
<dbReference type="GO" id="GO:0046930">
    <property type="term" value="C:pore complex"/>
    <property type="evidence" value="ECO:0007669"/>
    <property type="project" value="UniProtKB-KW"/>
</dbReference>
<proteinExistence type="predicted"/>
<keyword evidence="6 11" id="KW-0732">Signal</keyword>
<evidence type="ECO:0000256" key="3">
    <source>
        <dbReference type="ARBA" id="ARBA00022448"/>
    </source>
</evidence>
<dbReference type="PANTHER" id="PTHR34501">
    <property type="entry name" value="PROTEIN YDDL-RELATED"/>
    <property type="match status" value="1"/>
</dbReference>
<keyword evidence="5" id="KW-0812">Transmembrane</keyword>
<reference evidence="13 14" key="1">
    <citation type="submission" date="2020-02" db="EMBL/GenBank/DDBJ databases">
        <authorList>
            <person name="Zhang X.-Y."/>
        </authorList>
    </citation>
    <scope>NUCLEOTIDE SEQUENCE [LARGE SCALE GENOMIC DNA]</scope>
    <source>
        <strain evidence="13 14">C33</strain>
    </source>
</reference>
<dbReference type="GO" id="GO:0009279">
    <property type="term" value="C:cell outer membrane"/>
    <property type="evidence" value="ECO:0007669"/>
    <property type="project" value="UniProtKB-SubCell"/>
</dbReference>
<keyword evidence="14" id="KW-1185">Reference proteome</keyword>
<dbReference type="EMBL" id="JAAGSC010000031">
    <property type="protein sequence ID" value="NDY94618.1"/>
    <property type="molecule type" value="Genomic_DNA"/>
</dbReference>
<dbReference type="SUPFAM" id="SSF56935">
    <property type="entry name" value="Porins"/>
    <property type="match status" value="1"/>
</dbReference>
<evidence type="ECO:0000256" key="9">
    <source>
        <dbReference type="ARBA" id="ARBA00023136"/>
    </source>
</evidence>
<dbReference type="AlphaFoldDB" id="A0A845UVK8"/>
<dbReference type="Pfam" id="PF13609">
    <property type="entry name" value="Porin_4"/>
    <property type="match status" value="1"/>
</dbReference>
<feature type="signal peptide" evidence="11">
    <location>
        <begin position="1"/>
        <end position="30"/>
    </location>
</feature>
<evidence type="ECO:0000256" key="4">
    <source>
        <dbReference type="ARBA" id="ARBA00022452"/>
    </source>
</evidence>
<dbReference type="InterPro" id="IPR050298">
    <property type="entry name" value="Gram-neg_bact_OMP"/>
</dbReference>
<keyword evidence="8" id="KW-0626">Porin</keyword>
<keyword evidence="7" id="KW-0406">Ion transport</keyword>
<evidence type="ECO:0000256" key="10">
    <source>
        <dbReference type="ARBA" id="ARBA00023237"/>
    </source>
</evidence>